<dbReference type="Gene3D" id="3.90.190.20">
    <property type="entry name" value="Mur ligase, C-terminal domain"/>
    <property type="match status" value="1"/>
</dbReference>
<keyword evidence="16" id="KW-1185">Reference proteome</keyword>
<evidence type="ECO:0000256" key="5">
    <source>
        <dbReference type="ARBA" id="ARBA00013005"/>
    </source>
</evidence>
<dbReference type="EC" id="6.3.2.29" evidence="5"/>
<dbReference type="Pfam" id="PF08245">
    <property type="entry name" value="Mur_ligase_M"/>
    <property type="match status" value="1"/>
</dbReference>
<dbReference type="InterPro" id="IPR004101">
    <property type="entry name" value="Mur_ligase_C"/>
</dbReference>
<comment type="subunit">
    <text evidence="3">Homodimer.</text>
</comment>
<dbReference type="Proteomes" id="UP000326903">
    <property type="component" value="Unassembled WGS sequence"/>
</dbReference>
<dbReference type="PROSITE" id="PS50975">
    <property type="entry name" value="ATP_GRASP"/>
    <property type="match status" value="1"/>
</dbReference>
<name>A0A5J5IH24_9BACT</name>
<evidence type="ECO:0000256" key="13">
    <source>
        <dbReference type="PROSITE-ProRule" id="PRU00409"/>
    </source>
</evidence>
<dbReference type="Pfam" id="PF18921">
    <property type="entry name" value="Cyanophycin_syn"/>
    <property type="match status" value="1"/>
</dbReference>
<dbReference type="RefSeq" id="WP_150414655.1">
    <property type="nucleotide sequence ID" value="NZ_VYQF01000002.1"/>
</dbReference>
<comment type="similarity">
    <text evidence="2">In the C-terminal section; belongs to the MurCDEF family.</text>
</comment>
<evidence type="ECO:0000256" key="9">
    <source>
        <dbReference type="ARBA" id="ARBA00022840"/>
    </source>
</evidence>
<comment type="catalytic activity">
    <reaction evidence="12">
        <text>[L-4-(L-arginin-2-N-yl)aspartate](n) + L-aspartate + ATP = [L-4-(L-arginin-2-N-yl)aspartate](n)-L-aspartate + ADP + phosphate + H(+)</text>
        <dbReference type="Rhea" id="RHEA:13277"/>
        <dbReference type="Rhea" id="RHEA-COMP:13728"/>
        <dbReference type="Rhea" id="RHEA-COMP:13733"/>
        <dbReference type="ChEBI" id="CHEBI:15378"/>
        <dbReference type="ChEBI" id="CHEBI:29991"/>
        <dbReference type="ChEBI" id="CHEBI:30616"/>
        <dbReference type="ChEBI" id="CHEBI:43474"/>
        <dbReference type="ChEBI" id="CHEBI:137986"/>
        <dbReference type="ChEBI" id="CHEBI:137990"/>
        <dbReference type="ChEBI" id="CHEBI:456216"/>
        <dbReference type="EC" id="6.3.2.29"/>
    </reaction>
</comment>
<dbReference type="InterPro" id="IPR011761">
    <property type="entry name" value="ATP-grasp"/>
</dbReference>
<accession>A0A5J5IH24</accession>
<evidence type="ECO:0000256" key="12">
    <source>
        <dbReference type="ARBA" id="ARBA00048425"/>
    </source>
</evidence>
<dbReference type="Gene3D" id="3.40.1190.10">
    <property type="entry name" value="Mur-like, catalytic domain"/>
    <property type="match status" value="1"/>
</dbReference>
<dbReference type="PANTHER" id="PTHR23135:SF18">
    <property type="entry name" value="CYANOPHYCIN SYNTHETASE"/>
    <property type="match status" value="1"/>
</dbReference>
<gene>
    <name evidence="15" type="primary">cphA</name>
    <name evidence="15" type="ORF">FW778_10470</name>
</gene>
<dbReference type="Gene3D" id="3.30.470.20">
    <property type="entry name" value="ATP-grasp fold, B domain"/>
    <property type="match status" value="2"/>
</dbReference>
<evidence type="ECO:0000256" key="11">
    <source>
        <dbReference type="ARBA" id="ARBA00048094"/>
    </source>
</evidence>
<evidence type="ECO:0000313" key="16">
    <source>
        <dbReference type="Proteomes" id="UP000326903"/>
    </source>
</evidence>
<sequence length="877" mass="97339">MKIIEIKILRGPNYWSIRRPKLIQMKIDLEEMENFPTNKLKGFKEKLVGLLPTLYEHRCSEGVPGGFLSRVEEGTWLGHVIEHVALELQTLAGMDMGFGRTRTTGKPGEYFVVFDYMEEEAGVFAAKSAYRLVQSLIDNSPYNLEEEVQQMRVIREDTRLGPSTKSIVDEAVKRGIPYIRLNQQSLVQLGYGIHQKRIRATIASTTSCIAVDIAGDKEETKNLLGAAEVPVPKGIILYGDENVQRAIEEVGYPFVIKPVNGNHGKGATTNITTYEQAEKALEAARKYGRHVICEKYITGFDFRVLVVNFKFVCAALRTPASVTGDGEHTIEWLINETNKDPRRGYGHEKVLTQIKIDDFTQKILDEKGYTLNTIPAKDELVLVKPTANLSTGGTSTDVTDEVHPVNIFLAERIAKIIGLDICGIDIMAADLKRPLSETGGAVLEVNAAPGFRMHVEPSEGIARNAAEPVVEMLYPKGVNGRIPIIAITGTNGKTTTSRLTAHICKAAGYKVGFTTSDGVYIQNQLMMKGDCTGPKSSEFVLKDPTVDFAVLECARGGILKNGLAFTNCDIAIVTNVTADHIGLGGIETLEQMAKVKQVLPETVFPHGFAILNADDDLVYNMKRDLNCQIALFSMDENNERIKRHCKKGGIAAVYENGYVTILKGNWKIRVEKVNEIPITFGGKAIHNIMNTLPSILACYLFRNIKVEDIRQALHTFIPSVSQTPGRLNLFDFKNFKFLADFAHNPAGLNLLCDFVNRLDSTYKVGIISGTGDRRDEDIREIGRISAKNFDEIIIRQDKHLRGRTAEEIISLLVQGINESKSSDLPVIILQKESEAIQYAYDNAKPGSIITIMCDVIPDALDYIKKLKEDEDKENEVN</sequence>
<comment type="catalytic activity">
    <reaction evidence="11">
        <text>[L-4-(L-arginin-2-N-yl)aspartate](n)-L-aspartate + L-arginine + ATP = [L-4-(L-arginin-2-N-yl)aspartate](n+1) + ADP + phosphate + H(+)</text>
        <dbReference type="Rhea" id="RHEA:23888"/>
        <dbReference type="Rhea" id="RHEA-COMP:13732"/>
        <dbReference type="Rhea" id="RHEA-COMP:13733"/>
        <dbReference type="ChEBI" id="CHEBI:15378"/>
        <dbReference type="ChEBI" id="CHEBI:30616"/>
        <dbReference type="ChEBI" id="CHEBI:32682"/>
        <dbReference type="ChEBI" id="CHEBI:43474"/>
        <dbReference type="ChEBI" id="CHEBI:137986"/>
        <dbReference type="ChEBI" id="CHEBI:137990"/>
        <dbReference type="ChEBI" id="CHEBI:456216"/>
        <dbReference type="EC" id="6.3.2.30"/>
    </reaction>
</comment>
<organism evidence="15 16">
    <name type="scientific">Ginsengibacter hankyongi</name>
    <dbReference type="NCBI Taxonomy" id="2607284"/>
    <lineage>
        <taxon>Bacteria</taxon>
        <taxon>Pseudomonadati</taxon>
        <taxon>Bacteroidota</taxon>
        <taxon>Chitinophagia</taxon>
        <taxon>Chitinophagales</taxon>
        <taxon>Chitinophagaceae</taxon>
        <taxon>Ginsengibacter</taxon>
    </lineage>
</organism>
<dbReference type="EC" id="6.3.2.30" evidence="4"/>
<dbReference type="NCBIfam" id="NF010623">
    <property type="entry name" value="PRK14016.1"/>
    <property type="match status" value="1"/>
</dbReference>
<dbReference type="InterPro" id="IPR013651">
    <property type="entry name" value="ATP-grasp_RimK-type"/>
</dbReference>
<keyword evidence="8 13" id="KW-0547">Nucleotide-binding</keyword>
<evidence type="ECO:0000259" key="14">
    <source>
        <dbReference type="PROSITE" id="PS50975"/>
    </source>
</evidence>
<evidence type="ECO:0000256" key="3">
    <source>
        <dbReference type="ARBA" id="ARBA00011738"/>
    </source>
</evidence>
<keyword evidence="9 13" id="KW-0067">ATP-binding</keyword>
<protein>
    <recommendedName>
        <fullName evidence="6">Cyanophycin synthetase</fullName>
        <ecNumber evidence="5">6.3.2.29</ecNumber>
        <ecNumber evidence="4">6.3.2.30</ecNumber>
    </recommendedName>
    <alternativeName>
        <fullName evidence="10">Cyanophycin synthase</fullName>
    </alternativeName>
</protein>
<evidence type="ECO:0000256" key="7">
    <source>
        <dbReference type="ARBA" id="ARBA00022598"/>
    </source>
</evidence>
<dbReference type="EMBL" id="VYQF01000002">
    <property type="protein sequence ID" value="KAA9039246.1"/>
    <property type="molecule type" value="Genomic_DNA"/>
</dbReference>
<comment type="caution">
    <text evidence="15">The sequence shown here is derived from an EMBL/GenBank/DDBJ whole genome shotgun (WGS) entry which is preliminary data.</text>
</comment>
<dbReference type="InterPro" id="IPR044019">
    <property type="entry name" value="Cyanophycin_syn_N"/>
</dbReference>
<dbReference type="GO" id="GO:0005524">
    <property type="term" value="F:ATP binding"/>
    <property type="evidence" value="ECO:0007669"/>
    <property type="project" value="UniProtKB-UniRule"/>
</dbReference>
<dbReference type="GO" id="GO:0071160">
    <property type="term" value="F:cyanophycin synthetase activity (L-aspartate-adding)"/>
    <property type="evidence" value="ECO:0007669"/>
    <property type="project" value="UniProtKB-EC"/>
</dbReference>
<dbReference type="InterPro" id="IPR036565">
    <property type="entry name" value="Mur-like_cat_sf"/>
</dbReference>
<evidence type="ECO:0000256" key="10">
    <source>
        <dbReference type="ARBA" id="ARBA00031353"/>
    </source>
</evidence>
<dbReference type="GO" id="GO:0046872">
    <property type="term" value="F:metal ion binding"/>
    <property type="evidence" value="ECO:0007669"/>
    <property type="project" value="InterPro"/>
</dbReference>
<dbReference type="InterPro" id="IPR036615">
    <property type="entry name" value="Mur_ligase_C_dom_sf"/>
</dbReference>
<comment type="function">
    <text evidence="1">Catalyzes the ATP-dependent polymerization of arginine and aspartate to multi-L-arginyl-poly-L-aspartic acid (cyanophycin; a water-insoluble reserve polymer).</text>
</comment>
<dbReference type="PANTHER" id="PTHR23135">
    <property type="entry name" value="MUR LIGASE FAMILY MEMBER"/>
    <property type="match status" value="1"/>
</dbReference>
<evidence type="ECO:0000256" key="8">
    <source>
        <dbReference type="ARBA" id="ARBA00022741"/>
    </source>
</evidence>
<dbReference type="Pfam" id="PF02875">
    <property type="entry name" value="Mur_ligase_C"/>
    <property type="match status" value="1"/>
</dbReference>
<evidence type="ECO:0000313" key="15">
    <source>
        <dbReference type="EMBL" id="KAA9039246.1"/>
    </source>
</evidence>
<dbReference type="InterPro" id="IPR013221">
    <property type="entry name" value="Mur_ligase_cen"/>
</dbReference>
<feature type="domain" description="ATP-grasp" evidence="14">
    <location>
        <begin position="221"/>
        <end position="474"/>
    </location>
</feature>
<evidence type="ECO:0000256" key="2">
    <source>
        <dbReference type="ARBA" id="ARBA00009060"/>
    </source>
</evidence>
<evidence type="ECO:0000256" key="4">
    <source>
        <dbReference type="ARBA" id="ARBA00012968"/>
    </source>
</evidence>
<dbReference type="AlphaFoldDB" id="A0A5J5IH24"/>
<dbReference type="InterPro" id="IPR011810">
    <property type="entry name" value="Cya_phycin_syn"/>
</dbReference>
<dbReference type="NCBIfam" id="TIGR02068">
    <property type="entry name" value="cya_phycin_syn"/>
    <property type="match status" value="1"/>
</dbReference>
<proteinExistence type="inferred from homology"/>
<keyword evidence="7 15" id="KW-0436">Ligase</keyword>
<dbReference type="SUPFAM" id="SSF53244">
    <property type="entry name" value="MurD-like peptide ligases, peptide-binding domain"/>
    <property type="match status" value="1"/>
</dbReference>
<evidence type="ECO:0000256" key="6">
    <source>
        <dbReference type="ARBA" id="ARBA00022036"/>
    </source>
</evidence>
<dbReference type="GO" id="GO:0071161">
    <property type="term" value="F:cyanophycin synthetase activity (L-arginine-adding)"/>
    <property type="evidence" value="ECO:0007669"/>
    <property type="project" value="UniProtKB-EC"/>
</dbReference>
<evidence type="ECO:0000256" key="1">
    <source>
        <dbReference type="ARBA" id="ARBA00003184"/>
    </source>
</evidence>
<dbReference type="SUPFAM" id="SSF53623">
    <property type="entry name" value="MurD-like peptide ligases, catalytic domain"/>
    <property type="match status" value="1"/>
</dbReference>
<dbReference type="SUPFAM" id="SSF56059">
    <property type="entry name" value="Glutathione synthetase ATP-binding domain-like"/>
    <property type="match status" value="1"/>
</dbReference>
<dbReference type="Pfam" id="PF08443">
    <property type="entry name" value="RimK"/>
    <property type="match status" value="1"/>
</dbReference>
<reference evidence="15 16" key="1">
    <citation type="submission" date="2019-09" db="EMBL/GenBank/DDBJ databases">
        <title>Draft genome sequence of Ginsengibacter sp. BR5-29.</title>
        <authorList>
            <person name="Im W.-T."/>
        </authorList>
    </citation>
    <scope>NUCLEOTIDE SEQUENCE [LARGE SCALE GENOMIC DNA]</scope>
    <source>
        <strain evidence="15 16">BR5-29</strain>
    </source>
</reference>